<dbReference type="Proteomes" id="UP000186594">
    <property type="component" value="Unassembled WGS sequence"/>
</dbReference>
<dbReference type="AlphaFoldDB" id="A0A1U7LV69"/>
<dbReference type="GO" id="GO:0003723">
    <property type="term" value="F:RNA binding"/>
    <property type="evidence" value="ECO:0007669"/>
    <property type="project" value="TreeGrafter"/>
</dbReference>
<organism evidence="2 3">
    <name type="scientific">Neolecta irregularis (strain DAH-3)</name>
    <dbReference type="NCBI Taxonomy" id="1198029"/>
    <lineage>
        <taxon>Eukaryota</taxon>
        <taxon>Fungi</taxon>
        <taxon>Dikarya</taxon>
        <taxon>Ascomycota</taxon>
        <taxon>Taphrinomycotina</taxon>
        <taxon>Neolectales</taxon>
        <taxon>Neolectaceae</taxon>
        <taxon>Neolecta</taxon>
    </lineage>
</organism>
<dbReference type="GO" id="GO:0006620">
    <property type="term" value="P:post-translational protein targeting to endoplasmic reticulum membrane"/>
    <property type="evidence" value="ECO:0007669"/>
    <property type="project" value="TreeGrafter"/>
</dbReference>
<keyword evidence="1" id="KW-1133">Transmembrane helix</keyword>
<dbReference type="GO" id="GO:0031207">
    <property type="term" value="C:Sec62/Sec63 complex"/>
    <property type="evidence" value="ECO:0007669"/>
    <property type="project" value="TreeGrafter"/>
</dbReference>
<name>A0A1U7LV69_NEOID</name>
<dbReference type="Gene3D" id="1.10.287.110">
    <property type="entry name" value="DnaJ domain"/>
    <property type="match status" value="1"/>
</dbReference>
<reference evidence="2 3" key="1">
    <citation type="submission" date="2016-04" db="EMBL/GenBank/DDBJ databases">
        <title>Evolutionary innovation and constraint leading to complex multicellularity in the Ascomycota.</title>
        <authorList>
            <person name="Cisse O."/>
            <person name="Nguyen A."/>
            <person name="Hewitt D.A."/>
            <person name="Jedd G."/>
            <person name="Stajich J.E."/>
        </authorList>
    </citation>
    <scope>NUCLEOTIDE SEQUENCE [LARGE SCALE GENOMIC DNA]</scope>
    <source>
        <strain evidence="2 3">DAH-3</strain>
    </source>
</reference>
<evidence type="ECO:0000313" key="3">
    <source>
        <dbReference type="Proteomes" id="UP000186594"/>
    </source>
</evidence>
<dbReference type="SUPFAM" id="SSF46565">
    <property type="entry name" value="Chaperone J-domain"/>
    <property type="match status" value="1"/>
</dbReference>
<evidence type="ECO:0000256" key="1">
    <source>
        <dbReference type="SAM" id="Phobius"/>
    </source>
</evidence>
<protein>
    <submittedName>
        <fullName evidence="2">Translocation protein sec63</fullName>
    </submittedName>
</protein>
<dbReference type="PANTHER" id="PTHR24075:SF0">
    <property type="entry name" value="TRANSLOCATION PROTEIN SEC63 HOMOLOG"/>
    <property type="match status" value="1"/>
</dbReference>
<gene>
    <name evidence="2" type="ORF">NEOLI_000291</name>
</gene>
<feature type="transmembrane region" description="Helical" evidence="1">
    <location>
        <begin position="12"/>
        <end position="33"/>
    </location>
</feature>
<dbReference type="GO" id="GO:0006614">
    <property type="term" value="P:SRP-dependent cotranslational protein targeting to membrane"/>
    <property type="evidence" value="ECO:0007669"/>
    <property type="project" value="TreeGrafter"/>
</dbReference>
<feature type="transmembrane region" description="Helical" evidence="1">
    <location>
        <begin position="82"/>
        <end position="100"/>
    </location>
</feature>
<dbReference type="EMBL" id="LXFE01000167">
    <property type="protein sequence ID" value="OLL26570.1"/>
    <property type="molecule type" value="Genomic_DNA"/>
</dbReference>
<accession>A0A1U7LV69</accession>
<dbReference type="PANTHER" id="PTHR24075">
    <property type="entry name" value="SEC63 DOMAIN-CONTAINING"/>
    <property type="match status" value="1"/>
</dbReference>
<dbReference type="OrthoDB" id="442087at2759"/>
<keyword evidence="1" id="KW-0812">Transmembrane</keyword>
<dbReference type="CDD" id="cd06257">
    <property type="entry name" value="DnaJ"/>
    <property type="match status" value="1"/>
</dbReference>
<dbReference type="GO" id="GO:0008320">
    <property type="term" value="F:protein transmembrane transporter activity"/>
    <property type="evidence" value="ECO:0007669"/>
    <property type="project" value="TreeGrafter"/>
</dbReference>
<dbReference type="STRING" id="1198029.A0A1U7LV69"/>
<keyword evidence="3" id="KW-1185">Reference proteome</keyword>
<keyword evidence="1" id="KW-0472">Membrane</keyword>
<comment type="caution">
    <text evidence="2">The sequence shown here is derived from an EMBL/GenBank/DDBJ whole genome shotgun (WGS) entry which is preliminary data.</text>
</comment>
<sequence>MSQYNYDENAQFFPYFILTFLALLLFPATYRLFVPPAGSHLNPPTCSCSTCSKKYSSLKLAATSFKLTKKYRPPAMLLTPRMVLLTAGWALFGYMAYLIATVKIESIFWDPYKILGISLSATPQQIRSHYKRASLKLYRPLAHIH</sequence>
<evidence type="ECO:0000313" key="2">
    <source>
        <dbReference type="EMBL" id="OLL26570.1"/>
    </source>
</evidence>
<dbReference type="InterPro" id="IPR036869">
    <property type="entry name" value="J_dom_sf"/>
</dbReference>
<dbReference type="InterPro" id="IPR001623">
    <property type="entry name" value="DnaJ_domain"/>
</dbReference>
<proteinExistence type="predicted"/>